<organism evidence="1 2">
    <name type="scientific">Laspinema palackyanum D2a</name>
    <dbReference type="NCBI Taxonomy" id="2953684"/>
    <lineage>
        <taxon>Bacteria</taxon>
        <taxon>Bacillati</taxon>
        <taxon>Cyanobacteriota</taxon>
        <taxon>Cyanophyceae</taxon>
        <taxon>Oscillatoriophycideae</taxon>
        <taxon>Oscillatoriales</taxon>
        <taxon>Laspinemataceae</taxon>
        <taxon>Laspinema</taxon>
        <taxon>Laspinema palackyanum</taxon>
    </lineage>
</organism>
<reference evidence="1 2" key="1">
    <citation type="journal article" date="2022" name="Front. Microbiol.">
        <title>High genomic differentiation and limited gene flow indicate recent cryptic speciation within the genus Laspinema (cyanobacteria).</title>
        <authorList>
            <person name="Stanojkovic A."/>
            <person name="Skoupy S."/>
            <person name="Skaloud P."/>
            <person name="Dvorak P."/>
        </authorList>
    </citation>
    <scope>NUCLEOTIDE SEQUENCE [LARGE SCALE GENOMIC DNA]</scope>
    <source>
        <strain evidence="1 2">D2a</strain>
    </source>
</reference>
<sequence>MTIVLSFADIARYRSELANYPDALVALDAIEDCEGDIEDAAIGLAIQAGQEPDTSERWLEGVAKRCRAFLCQTDLRTALEAGNLNQIMESLTQSRLCPPILATPVIIFVLETGVETFCEPLNYKLSSE</sequence>
<dbReference type="EMBL" id="JAMXFF010000024">
    <property type="protein sequence ID" value="MCT7967839.1"/>
    <property type="molecule type" value="Genomic_DNA"/>
</dbReference>
<dbReference type="Proteomes" id="UP001525890">
    <property type="component" value="Unassembled WGS sequence"/>
</dbReference>
<dbReference type="RefSeq" id="WP_368007401.1">
    <property type="nucleotide sequence ID" value="NZ_JAMXFF010000024.1"/>
</dbReference>
<name>A0ABT2MSZ0_9CYAN</name>
<evidence type="ECO:0000313" key="1">
    <source>
        <dbReference type="EMBL" id="MCT7967839.1"/>
    </source>
</evidence>
<proteinExistence type="predicted"/>
<keyword evidence="2" id="KW-1185">Reference proteome</keyword>
<evidence type="ECO:0000313" key="2">
    <source>
        <dbReference type="Proteomes" id="UP001525890"/>
    </source>
</evidence>
<protein>
    <submittedName>
        <fullName evidence="1">Uncharacterized protein</fullName>
    </submittedName>
</protein>
<gene>
    <name evidence="1" type="ORF">NG799_15975</name>
</gene>
<comment type="caution">
    <text evidence="1">The sequence shown here is derived from an EMBL/GenBank/DDBJ whole genome shotgun (WGS) entry which is preliminary data.</text>
</comment>
<accession>A0ABT2MSZ0</accession>